<organism evidence="1 2">
    <name type="scientific">Paenibacillus oceani</name>
    <dbReference type="NCBI Taxonomy" id="2772510"/>
    <lineage>
        <taxon>Bacteria</taxon>
        <taxon>Bacillati</taxon>
        <taxon>Bacillota</taxon>
        <taxon>Bacilli</taxon>
        <taxon>Bacillales</taxon>
        <taxon>Paenibacillaceae</taxon>
        <taxon>Paenibacillus</taxon>
    </lineage>
</organism>
<evidence type="ECO:0000313" key="1">
    <source>
        <dbReference type="EMBL" id="MBD2862359.1"/>
    </source>
</evidence>
<keyword evidence="2" id="KW-1185">Reference proteome</keyword>
<evidence type="ECO:0000313" key="2">
    <source>
        <dbReference type="Proteomes" id="UP000639396"/>
    </source>
</evidence>
<dbReference type="AlphaFoldDB" id="A0A927C7N1"/>
<reference evidence="1" key="1">
    <citation type="submission" date="2020-09" db="EMBL/GenBank/DDBJ databases">
        <title>A novel bacterium of genus Paenibacillus, isolated from South China Sea.</title>
        <authorList>
            <person name="Huang H."/>
            <person name="Mo K."/>
            <person name="Hu Y."/>
        </authorList>
    </citation>
    <scope>NUCLEOTIDE SEQUENCE</scope>
    <source>
        <strain evidence="1">IB182363</strain>
    </source>
</reference>
<dbReference type="Proteomes" id="UP000639396">
    <property type="component" value="Unassembled WGS sequence"/>
</dbReference>
<comment type="caution">
    <text evidence="1">The sequence shown here is derived from an EMBL/GenBank/DDBJ whole genome shotgun (WGS) entry which is preliminary data.</text>
</comment>
<accession>A0A927C7N1</accession>
<gene>
    <name evidence="1" type="ORF">IDH45_10230</name>
</gene>
<name>A0A927C7N1_9BACL</name>
<proteinExistence type="predicted"/>
<dbReference type="EMBL" id="JACXJA010000010">
    <property type="protein sequence ID" value="MBD2862359.1"/>
    <property type="molecule type" value="Genomic_DNA"/>
</dbReference>
<protein>
    <submittedName>
        <fullName evidence="1">Uncharacterized protein</fullName>
    </submittedName>
</protein>
<dbReference type="RefSeq" id="WP_190927153.1">
    <property type="nucleotide sequence ID" value="NZ_JACXJA010000010.1"/>
</dbReference>
<sequence length="267" mass="29870">MEGQRDTIRISGGQRGLTIKNNYFEANTGEAIIYVHRNNGPFDIGENFMSRPQTTHRVLLIQSLYGRCSDPYWPQQTNKLEFVMPGTNNTEKFLNNNATTPYFRSDRFDPQLLQKPVWTAAAPAKPPVIGTAAAAIRITEPFDIAVAAGEWVVVCWMVRQKTIGRTPFTAITLQGSGQTFEFEHYGHGNSFRNTEFSVITSAMKASSASSVVTVDMWPCGKSPANGESYVIYSPLVYTIADVNDIRPYVEMRQYVQHFVLPELSGLI</sequence>